<dbReference type="Pfam" id="PF07748">
    <property type="entry name" value="Glyco_hydro_38C"/>
    <property type="match status" value="1"/>
</dbReference>
<dbReference type="InterPro" id="IPR013780">
    <property type="entry name" value="Glyco_hydro_b"/>
</dbReference>
<dbReference type="InterPro" id="IPR028995">
    <property type="entry name" value="Glyco_hydro_57/38_cen_sf"/>
</dbReference>
<evidence type="ECO:0000256" key="1">
    <source>
        <dbReference type="ARBA" id="ARBA00009792"/>
    </source>
</evidence>
<dbReference type="SUPFAM" id="SSF88688">
    <property type="entry name" value="Families 57/38 glycoside transferase middle domain"/>
    <property type="match status" value="1"/>
</dbReference>
<gene>
    <name evidence="6" type="ORF">DFP98_11181</name>
</gene>
<dbReference type="RefSeq" id="WP_246016553.1">
    <property type="nucleotide sequence ID" value="NZ_QRDZ01000011.1"/>
</dbReference>
<dbReference type="InterPro" id="IPR027291">
    <property type="entry name" value="Glyco_hydro_38_N_sf"/>
</dbReference>
<dbReference type="GO" id="GO:0004559">
    <property type="term" value="F:alpha-mannosidase activity"/>
    <property type="evidence" value="ECO:0007669"/>
    <property type="project" value="InterPro"/>
</dbReference>
<organism evidence="6 7">
    <name type="scientific">Cohnella phaseoli</name>
    <dbReference type="NCBI Taxonomy" id="456490"/>
    <lineage>
        <taxon>Bacteria</taxon>
        <taxon>Bacillati</taxon>
        <taxon>Bacillota</taxon>
        <taxon>Bacilli</taxon>
        <taxon>Bacillales</taxon>
        <taxon>Paenibacillaceae</taxon>
        <taxon>Cohnella</taxon>
    </lineage>
</organism>
<dbReference type="Pfam" id="PF01074">
    <property type="entry name" value="Glyco_hydro_38N"/>
    <property type="match status" value="1"/>
</dbReference>
<evidence type="ECO:0000313" key="7">
    <source>
        <dbReference type="Proteomes" id="UP000256977"/>
    </source>
</evidence>
<dbReference type="InterPro" id="IPR011013">
    <property type="entry name" value="Gal_mutarotase_sf_dom"/>
</dbReference>
<keyword evidence="4" id="KW-0326">Glycosidase</keyword>
<dbReference type="SMART" id="SM00872">
    <property type="entry name" value="Alpha-mann_mid"/>
    <property type="match status" value="1"/>
</dbReference>
<dbReference type="SUPFAM" id="SSF88713">
    <property type="entry name" value="Glycoside hydrolase/deacetylase"/>
    <property type="match status" value="1"/>
</dbReference>
<comment type="similarity">
    <text evidence="1">Belongs to the glycosyl hydrolase 38 family.</text>
</comment>
<dbReference type="Proteomes" id="UP000256977">
    <property type="component" value="Unassembled WGS sequence"/>
</dbReference>
<dbReference type="GO" id="GO:0030246">
    <property type="term" value="F:carbohydrate binding"/>
    <property type="evidence" value="ECO:0007669"/>
    <property type="project" value="InterPro"/>
</dbReference>
<dbReference type="InterPro" id="IPR015341">
    <property type="entry name" value="Glyco_hydro_38_cen"/>
</dbReference>
<proteinExistence type="inferred from homology"/>
<keyword evidence="2" id="KW-0479">Metal-binding</keyword>
<dbReference type="Gene3D" id="2.60.40.1180">
    <property type="entry name" value="Golgi alpha-mannosidase II"/>
    <property type="match status" value="1"/>
</dbReference>
<accession>A0A3D9JT27</accession>
<dbReference type="Gene3D" id="2.70.98.30">
    <property type="entry name" value="Golgi alpha-mannosidase II, domain 4"/>
    <property type="match status" value="1"/>
</dbReference>
<protein>
    <submittedName>
        <fullName evidence="6">Alpha-mannosidase</fullName>
    </submittedName>
</protein>
<evidence type="ECO:0000256" key="3">
    <source>
        <dbReference type="ARBA" id="ARBA00022801"/>
    </source>
</evidence>
<feature type="domain" description="Glycoside hydrolase family 38 central" evidence="5">
    <location>
        <begin position="356"/>
        <end position="434"/>
    </location>
</feature>
<reference evidence="6 7" key="1">
    <citation type="submission" date="2018-07" db="EMBL/GenBank/DDBJ databases">
        <title>Genomic Encyclopedia of Type Strains, Phase III (KMG-III): the genomes of soil and plant-associated and newly described type strains.</title>
        <authorList>
            <person name="Whitman W."/>
        </authorList>
    </citation>
    <scope>NUCLEOTIDE SEQUENCE [LARGE SCALE GENOMIC DNA]</scope>
    <source>
        <strain evidence="6 7">CECT 7287</strain>
    </source>
</reference>
<dbReference type="InterPro" id="IPR011330">
    <property type="entry name" value="Glyco_hydro/deAcase_b/a-brl"/>
</dbReference>
<evidence type="ECO:0000256" key="4">
    <source>
        <dbReference type="ARBA" id="ARBA00023295"/>
    </source>
</evidence>
<dbReference type="GO" id="GO:0009313">
    <property type="term" value="P:oligosaccharide catabolic process"/>
    <property type="evidence" value="ECO:0007669"/>
    <property type="project" value="TreeGrafter"/>
</dbReference>
<dbReference type="AlphaFoldDB" id="A0A3D9JT27"/>
<keyword evidence="7" id="KW-1185">Reference proteome</keyword>
<dbReference type="Gene3D" id="3.20.110.10">
    <property type="entry name" value="Glycoside hydrolase 38, N terminal domain"/>
    <property type="match status" value="1"/>
</dbReference>
<comment type="caution">
    <text evidence="6">The sequence shown here is derived from an EMBL/GenBank/DDBJ whole genome shotgun (WGS) entry which is preliminary data.</text>
</comment>
<dbReference type="CDD" id="cd10789">
    <property type="entry name" value="GH38N_AMII_ER_cytosolic"/>
    <property type="match status" value="1"/>
</dbReference>
<dbReference type="InterPro" id="IPR011682">
    <property type="entry name" value="Glyco_hydro_38_C"/>
</dbReference>
<dbReference type="InterPro" id="IPR037094">
    <property type="entry name" value="Glyco_hydro_38_cen_sf"/>
</dbReference>
<dbReference type="InterPro" id="IPR000602">
    <property type="entry name" value="Glyco_hydro_38_N"/>
</dbReference>
<dbReference type="EMBL" id="QRDZ01000011">
    <property type="protein sequence ID" value="RED76697.1"/>
    <property type="molecule type" value="Genomic_DNA"/>
</dbReference>
<dbReference type="PANTHER" id="PTHR46017:SF1">
    <property type="entry name" value="ALPHA-MANNOSIDASE 2C1"/>
    <property type="match status" value="1"/>
</dbReference>
<dbReference type="PANTHER" id="PTHR46017">
    <property type="entry name" value="ALPHA-MANNOSIDASE 2C1"/>
    <property type="match status" value="1"/>
</dbReference>
<dbReference type="GO" id="GO:0006013">
    <property type="term" value="P:mannose metabolic process"/>
    <property type="evidence" value="ECO:0007669"/>
    <property type="project" value="InterPro"/>
</dbReference>
<dbReference type="Gene3D" id="1.20.1270.50">
    <property type="entry name" value="Glycoside hydrolase family 38, central domain"/>
    <property type="match status" value="1"/>
</dbReference>
<dbReference type="GO" id="GO:0046872">
    <property type="term" value="F:metal ion binding"/>
    <property type="evidence" value="ECO:0007669"/>
    <property type="project" value="UniProtKB-KW"/>
</dbReference>
<dbReference type="Pfam" id="PF09261">
    <property type="entry name" value="Alpha-mann_mid"/>
    <property type="match status" value="1"/>
</dbReference>
<evidence type="ECO:0000259" key="5">
    <source>
        <dbReference type="SMART" id="SM00872"/>
    </source>
</evidence>
<keyword evidence="3" id="KW-0378">Hydrolase</keyword>
<evidence type="ECO:0000313" key="6">
    <source>
        <dbReference type="EMBL" id="RED76697.1"/>
    </source>
</evidence>
<dbReference type="FunFam" id="1.20.1270.50:FF:000004">
    <property type="entry name" value="alpha-mannosidase 2C1 isoform X1"/>
    <property type="match status" value="1"/>
</dbReference>
<name>A0A3D9JT27_9BACL</name>
<dbReference type="SUPFAM" id="SSF74650">
    <property type="entry name" value="Galactose mutarotase-like"/>
    <property type="match status" value="1"/>
</dbReference>
<evidence type="ECO:0000256" key="2">
    <source>
        <dbReference type="ARBA" id="ARBA00022723"/>
    </source>
</evidence>
<sequence>MKSIDSRLRKLLGHAPKHYFDDKIASHRGYWGERLISQLVFAHELSKVQGGRHAALIERALTFAEERIEDEGFIARQAALQAEGLLGALAHEAKSYEILCVAHAHIDMNWMWSWDETVSIVIDTFRTMLNLMNEYPDFTFSQSQASIYRIVEKHAPDMLAEIKERVREGRWEVTASHWVEADKNMPSGESLSRHLLYTKRYLARLFDLDPDGLNLDFEPDTFGHSVHVPEILANGGVGYYYHCRGNDEQVLYRWVAPSGKSVIAYREPTWYNDYAQAALGSYVPEISRRTGLKTYLNVYGVGDHGGGPTRRDLERLKDMNDWPIYPRIRFGTYAEYFKQVESIADKLPVVTGEQNFVFTGCYTSQSRIKTANRAGEAALNEAETFASAASVATGIDYPSASFEEAWRDVLFNQFHDILPGSGVLETREHALGLFQNAMAIAGTNRKLALEAIAASIDTSGLGVEDDKRTISEGAGVGFGASEFMPTQVERGRGSTRIVHFFNSSAHDREETAEIVLWDWNEPGRSPVVRDSGGNETPHQVVDQGFNKYWGHRYMRLLVQAKAPACGYSTYTVSEGDEAWTPFLPTDPRVDRVEAFELENERLRVTFHPVNATIVSMIDKTTGEQLVDPSRPAGLFRLIQEDPGKGMSSWWVGRYMNVSSVHENVKLKWGGKGPVRQTLQYELEFGRSKLKVAVSLDRGSSRLDFRAECDWHEIGTADSSIPQLNFHWPLGYECDSYQYDVPFGTTERKPLDMDVPANSWAIGLRRDSGKPGKPGKPSLMLVTNNKYGFRGTDRSLSLSLIRSSYDPDPYPELGNHHRMSFAIDLVDPTSSVRERIEKAYRFNHPFSAFSGTPHPGALALDSGFLKLTEGTVAVSAVKMPEDREGKRWIVRAYETDGRRTTASLLLFAKPIAAYFVDTNERRISPAESVCLDDRSVSFDVEAYSAATICVEFQ</sequence>